<dbReference type="AlphaFoldDB" id="A0A556CJH1"/>
<dbReference type="Proteomes" id="UP000316406">
    <property type="component" value="Unassembled WGS sequence"/>
</dbReference>
<name>A0A556CJH1_BREAU</name>
<evidence type="ECO:0000313" key="2">
    <source>
        <dbReference type="EMBL" id="TSI17579.1"/>
    </source>
</evidence>
<evidence type="ECO:0000313" key="3">
    <source>
        <dbReference type="Proteomes" id="UP000316406"/>
    </source>
</evidence>
<gene>
    <name evidence="2" type="ORF">FO013_05020</name>
</gene>
<feature type="region of interest" description="Disordered" evidence="1">
    <location>
        <begin position="1"/>
        <end position="20"/>
    </location>
</feature>
<comment type="caution">
    <text evidence="2">The sequence shown here is derived from an EMBL/GenBank/DDBJ whole genome shotgun (WGS) entry which is preliminary data.</text>
</comment>
<accession>A0A556CJH1</accession>
<proteinExistence type="predicted"/>
<dbReference type="EMBL" id="VLTK01000003">
    <property type="protein sequence ID" value="TSI17579.1"/>
    <property type="molecule type" value="Genomic_DNA"/>
</dbReference>
<reference evidence="2 3" key="1">
    <citation type="submission" date="2019-07" db="EMBL/GenBank/DDBJ databases">
        <title>Draft genome sequence of Brevibacterium aurantiacum XU54 isolated from Xinjiang China.</title>
        <authorList>
            <person name="Xu X."/>
        </authorList>
    </citation>
    <scope>NUCLEOTIDE SEQUENCE [LARGE SCALE GENOMIC DNA]</scope>
    <source>
        <strain evidence="2 3">XU54</strain>
    </source>
</reference>
<feature type="compositionally biased region" description="Polar residues" evidence="1">
    <location>
        <begin position="1"/>
        <end position="13"/>
    </location>
</feature>
<keyword evidence="3" id="KW-1185">Reference proteome</keyword>
<protein>
    <submittedName>
        <fullName evidence="2">Uncharacterized protein</fullName>
    </submittedName>
</protein>
<organism evidence="2 3">
    <name type="scientific">Brevibacterium aurantiacum</name>
    <dbReference type="NCBI Taxonomy" id="273384"/>
    <lineage>
        <taxon>Bacteria</taxon>
        <taxon>Bacillati</taxon>
        <taxon>Actinomycetota</taxon>
        <taxon>Actinomycetes</taxon>
        <taxon>Micrococcales</taxon>
        <taxon>Brevibacteriaceae</taxon>
        <taxon>Brevibacterium</taxon>
    </lineage>
</organism>
<sequence>MEPASNSIPTNAAENVAHGNLIAPTRATELSRSARHHRAEWTVSVAEGLLSVNDVLTSVGGSNEGRVLGAISLRQLLLASDEHGPQTRVNQLIEWLKEISDSSDPSTRKITLAWLFDPRSQGKRLVAYCDAIHNNRQEPPWPGFPFSENTAGEQTHE</sequence>
<dbReference type="OrthoDB" id="5124308at2"/>
<evidence type="ECO:0000256" key="1">
    <source>
        <dbReference type="SAM" id="MobiDB-lite"/>
    </source>
</evidence>
<dbReference type="RefSeq" id="WP_143921497.1">
    <property type="nucleotide sequence ID" value="NZ_VLTK01000003.1"/>
</dbReference>